<evidence type="ECO:0000259" key="11">
    <source>
        <dbReference type="Pfam" id="PF22916"/>
    </source>
</evidence>
<evidence type="ECO:0000256" key="7">
    <source>
        <dbReference type="ARBA" id="ARBA00022552"/>
    </source>
</evidence>
<dbReference type="PANTHER" id="PTHR12933">
    <property type="entry name" value="ORF PROTEIN-RELATED"/>
    <property type="match status" value="1"/>
</dbReference>
<dbReference type="Pfam" id="PF06862">
    <property type="entry name" value="Utp25_C"/>
    <property type="match status" value="1"/>
</dbReference>
<proteinExistence type="inferred from homology"/>
<dbReference type="PANTHER" id="PTHR12933:SF0">
    <property type="entry name" value="U3 SMALL NUCLEOLAR RNA-ASSOCIATED PROTEIN 25 HOMOLOG"/>
    <property type="match status" value="1"/>
</dbReference>
<dbReference type="GO" id="GO:0000462">
    <property type="term" value="P:maturation of SSU-rRNA from tricistronic rRNA transcript (SSU-rRNA, 5.8S rRNA, LSU-rRNA)"/>
    <property type="evidence" value="ECO:0007669"/>
    <property type="project" value="TreeGrafter"/>
</dbReference>
<keyword evidence="6 9" id="KW-0690">Ribosome biogenesis</keyword>
<evidence type="ECO:0000256" key="1">
    <source>
        <dbReference type="ARBA" id="ARBA00002883"/>
    </source>
</evidence>
<evidence type="ECO:0000313" key="13">
    <source>
        <dbReference type="Proteomes" id="UP000789572"/>
    </source>
</evidence>
<dbReference type="AlphaFoldDB" id="A0A9N8ZGH6"/>
<dbReference type="FunFam" id="3.40.50.300:FF:002356">
    <property type="entry name" value="U3 small nucleolar RNA-associated protein 25"/>
    <property type="match status" value="1"/>
</dbReference>
<feature type="domain" description="UTP25 C-terminal" evidence="10">
    <location>
        <begin position="373"/>
        <end position="557"/>
    </location>
</feature>
<dbReference type="GO" id="GO:0032040">
    <property type="term" value="C:small-subunit processome"/>
    <property type="evidence" value="ECO:0007669"/>
    <property type="project" value="TreeGrafter"/>
</dbReference>
<dbReference type="Gene3D" id="3.40.50.300">
    <property type="entry name" value="P-loop containing nucleotide triphosphate hydrolases"/>
    <property type="match status" value="1"/>
</dbReference>
<dbReference type="InterPro" id="IPR053939">
    <property type="entry name" value="UTP25_C"/>
</dbReference>
<keyword evidence="7 9" id="KW-0698">rRNA processing</keyword>
<comment type="function">
    <text evidence="1 9">DEAD-box RNA helicase-like protein required for pre-18S rRNA processing, specifically at sites A0, A1, and A2.</text>
</comment>
<dbReference type="InterPro" id="IPR053940">
    <property type="entry name" value="UTP25_NTPase-like"/>
</dbReference>
<evidence type="ECO:0000256" key="2">
    <source>
        <dbReference type="ARBA" id="ARBA00004604"/>
    </source>
</evidence>
<evidence type="ECO:0000313" key="12">
    <source>
        <dbReference type="EMBL" id="CAG8494817.1"/>
    </source>
</evidence>
<keyword evidence="13" id="KW-1185">Reference proteome</keyword>
<dbReference type="EMBL" id="CAJVPJ010000204">
    <property type="protein sequence ID" value="CAG8494817.1"/>
    <property type="molecule type" value="Genomic_DNA"/>
</dbReference>
<evidence type="ECO:0000256" key="8">
    <source>
        <dbReference type="ARBA" id="ARBA00023242"/>
    </source>
</evidence>
<sequence>MNGRDNYEHHFGVYAFDQKVSLVDQNKWDPVKFKDNCLGLVSKFNVSNSDEGIKPPEFDYESIDTYKIKKKLRESWSECNQRRLDEKAFSELQGRFFYYLNEYQDILFTNRTIHNSLELRRAYLLHIVNHILKTRNVVLKNNEKIAKNVGKDVEYRDQGFTRPKALILLPFRNSALDIVEILTSLLKDQQQENRKRFSKEFGTNFDEEEIESTKPADYVATFKGNIDDMFRFGIKFTRKTVKLYTKFYSSDIIIASPLGLRTIIGGEEDRKRDFDFLSSIEIVVLDQCNAFLMQNWDHIEHIFEHLNLIPKEAHDCDFSRVKNWYLDGRSKYLRQTIILSDFLTPEMNSLFNKRMLNIAGKLKIRQTYEGAILDVIPNVNQIFIRVDCSSMQEADDARFKYFIEKTFPTLRQMYKAHFAIFIPSYFDYVRIRNYFQDNEYSFTSLQDYSSGSDIARARGHFFNGHRSYLLLTERFHYFRRYVIRGIRHILFYALPDHSHFYSELVNMLSLKAGSEEKEDEAISCHILFTKYDQLRMERVVGTNRVQRMIQNEKNVFLLS</sequence>
<evidence type="ECO:0000256" key="3">
    <source>
        <dbReference type="ARBA" id="ARBA00009223"/>
    </source>
</evidence>
<dbReference type="Proteomes" id="UP000789572">
    <property type="component" value="Unassembled WGS sequence"/>
</dbReference>
<comment type="subunit">
    <text evidence="4 9">Component of the ribosomal small subunit (SSU) processome composed of at least 40 protein subunits and snoRNA U3.</text>
</comment>
<dbReference type="InterPro" id="IPR027417">
    <property type="entry name" value="P-loop_NTPase"/>
</dbReference>
<evidence type="ECO:0000256" key="4">
    <source>
        <dbReference type="ARBA" id="ARBA00011192"/>
    </source>
</evidence>
<organism evidence="12 13">
    <name type="scientific">Paraglomus occultum</name>
    <dbReference type="NCBI Taxonomy" id="144539"/>
    <lineage>
        <taxon>Eukaryota</taxon>
        <taxon>Fungi</taxon>
        <taxon>Fungi incertae sedis</taxon>
        <taxon>Mucoromycota</taxon>
        <taxon>Glomeromycotina</taxon>
        <taxon>Glomeromycetes</taxon>
        <taxon>Paraglomerales</taxon>
        <taxon>Paraglomeraceae</taxon>
        <taxon>Paraglomus</taxon>
    </lineage>
</organism>
<evidence type="ECO:0000256" key="6">
    <source>
        <dbReference type="ARBA" id="ARBA00022517"/>
    </source>
</evidence>
<dbReference type="OrthoDB" id="10264378at2759"/>
<comment type="subcellular location">
    <subcellularLocation>
        <location evidence="2 9">Nucleus</location>
        <location evidence="2 9">Nucleolus</location>
    </subcellularLocation>
</comment>
<dbReference type="InterPro" id="IPR010678">
    <property type="entry name" value="UTP25"/>
</dbReference>
<gene>
    <name evidence="12" type="ORF">POCULU_LOCUS2266</name>
</gene>
<reference evidence="12" key="1">
    <citation type="submission" date="2021-06" db="EMBL/GenBank/DDBJ databases">
        <authorList>
            <person name="Kallberg Y."/>
            <person name="Tangrot J."/>
            <person name="Rosling A."/>
        </authorList>
    </citation>
    <scope>NUCLEOTIDE SEQUENCE</scope>
    <source>
        <strain evidence="12">IA702</strain>
    </source>
</reference>
<evidence type="ECO:0000256" key="5">
    <source>
        <dbReference type="ARBA" id="ARBA00015422"/>
    </source>
</evidence>
<accession>A0A9N8ZGH6</accession>
<keyword evidence="9" id="KW-0687">Ribonucleoprotein</keyword>
<protein>
    <recommendedName>
        <fullName evidence="5 9">U3 small nucleolar RNA-associated protein 25</fullName>
        <shortName evidence="9">U3 snoRNA-associated protein 25</shortName>
    </recommendedName>
</protein>
<dbReference type="Pfam" id="PF22916">
    <property type="entry name" value="UTP25_NTPase-like"/>
    <property type="match status" value="1"/>
</dbReference>
<comment type="caution">
    <text evidence="12">The sequence shown here is derived from an EMBL/GenBank/DDBJ whole genome shotgun (WGS) entry which is preliminary data.</text>
</comment>
<evidence type="ECO:0000259" key="10">
    <source>
        <dbReference type="Pfam" id="PF06862"/>
    </source>
</evidence>
<dbReference type="GO" id="GO:0034511">
    <property type="term" value="F:U3 snoRNA binding"/>
    <property type="evidence" value="ECO:0007669"/>
    <property type="project" value="InterPro"/>
</dbReference>
<feature type="domain" description="UTP25 NTP hydrolase-like" evidence="11">
    <location>
        <begin position="103"/>
        <end position="361"/>
    </location>
</feature>
<evidence type="ECO:0000256" key="9">
    <source>
        <dbReference type="RuleBase" id="RU365070"/>
    </source>
</evidence>
<keyword evidence="8 9" id="KW-0539">Nucleus</keyword>
<dbReference type="GO" id="GO:0019843">
    <property type="term" value="F:rRNA binding"/>
    <property type="evidence" value="ECO:0007669"/>
    <property type="project" value="TreeGrafter"/>
</dbReference>
<name>A0A9N8ZGH6_9GLOM</name>
<comment type="similarity">
    <text evidence="3 9">Belongs to the UTP25 family.</text>
</comment>